<sequence length="177" mass="19407">MKKTSLRALFSALLPALLLAPVAPAVAAERLTSAFACFQSTEDRPEADFDATTHGVRNRSEGINWQWIDLRCPVVVDTAFPLSSISQVNVHGYDGHSGHDIYAMACVAWRWATGGRCGGAVRSANTGTYDVPMYHTGVDSLYYWRTAHWDYPYVLIQLPGRGDAGFSSAVGYTLYKP</sequence>
<accession>A0A540WQD9</accession>
<evidence type="ECO:0008006" key="4">
    <source>
        <dbReference type="Google" id="ProtNLM"/>
    </source>
</evidence>
<protein>
    <recommendedName>
        <fullName evidence="4">Lipoprotein</fullName>
    </recommendedName>
</protein>
<evidence type="ECO:0000313" key="2">
    <source>
        <dbReference type="EMBL" id="TQF11216.1"/>
    </source>
</evidence>
<gene>
    <name evidence="2" type="ORF">FJV41_35350</name>
</gene>
<feature type="chain" id="PRO_5022012036" description="Lipoprotein" evidence="1">
    <location>
        <begin position="28"/>
        <end position="177"/>
    </location>
</feature>
<dbReference type="RefSeq" id="WP_141647013.1">
    <property type="nucleotide sequence ID" value="NZ_VIFM01000202.1"/>
</dbReference>
<keyword evidence="3" id="KW-1185">Reference proteome</keyword>
<reference evidence="2 3" key="1">
    <citation type="submission" date="2019-06" db="EMBL/GenBank/DDBJ databases">
        <authorList>
            <person name="Livingstone P."/>
            <person name="Whitworth D."/>
        </authorList>
    </citation>
    <scope>NUCLEOTIDE SEQUENCE [LARGE SCALE GENOMIC DNA]</scope>
    <source>
        <strain evidence="2 3">AM401</strain>
    </source>
</reference>
<feature type="signal peptide" evidence="1">
    <location>
        <begin position="1"/>
        <end position="27"/>
    </location>
</feature>
<name>A0A540WQD9_9BACT</name>
<keyword evidence="1" id="KW-0732">Signal</keyword>
<evidence type="ECO:0000256" key="1">
    <source>
        <dbReference type="SAM" id="SignalP"/>
    </source>
</evidence>
<proteinExistence type="predicted"/>
<organism evidence="2 3">
    <name type="scientific">Myxococcus llanfairpwllgwyngyllgogerychwyrndrobwllllantysiliogogogochensis</name>
    <dbReference type="NCBI Taxonomy" id="2590453"/>
    <lineage>
        <taxon>Bacteria</taxon>
        <taxon>Pseudomonadati</taxon>
        <taxon>Myxococcota</taxon>
        <taxon>Myxococcia</taxon>
        <taxon>Myxococcales</taxon>
        <taxon>Cystobacterineae</taxon>
        <taxon>Myxococcaceae</taxon>
        <taxon>Myxococcus</taxon>
    </lineage>
</organism>
<dbReference type="EMBL" id="VIFM01000202">
    <property type="protein sequence ID" value="TQF11216.1"/>
    <property type="molecule type" value="Genomic_DNA"/>
</dbReference>
<dbReference type="Proteomes" id="UP000315369">
    <property type="component" value="Unassembled WGS sequence"/>
</dbReference>
<dbReference type="AlphaFoldDB" id="A0A540WQD9"/>
<evidence type="ECO:0000313" key="3">
    <source>
        <dbReference type="Proteomes" id="UP000315369"/>
    </source>
</evidence>
<comment type="caution">
    <text evidence="2">The sequence shown here is derived from an EMBL/GenBank/DDBJ whole genome shotgun (WGS) entry which is preliminary data.</text>
</comment>